<gene>
    <name evidence="1" type="ORF">LX97_03397</name>
</gene>
<accession>A0ABX5PTQ8</accession>
<evidence type="ECO:0008006" key="3">
    <source>
        <dbReference type="Google" id="ProtNLM"/>
    </source>
</evidence>
<evidence type="ECO:0000313" key="1">
    <source>
        <dbReference type="EMBL" id="PZX36640.1"/>
    </source>
</evidence>
<protein>
    <recommendedName>
        <fullName evidence="3">Secreted protein</fullName>
    </recommendedName>
</protein>
<dbReference type="EMBL" id="QKZR01000009">
    <property type="protein sequence ID" value="PZX36640.1"/>
    <property type="molecule type" value="Genomic_DNA"/>
</dbReference>
<reference evidence="1 2" key="1">
    <citation type="submission" date="2018-06" db="EMBL/GenBank/DDBJ databases">
        <title>Genomic Encyclopedia of Archaeal and Bacterial Type Strains, Phase II (KMG-II): from individual species to whole genera.</title>
        <authorList>
            <person name="Goeker M."/>
        </authorList>
    </citation>
    <scope>NUCLEOTIDE SEQUENCE [LARGE SCALE GENOMIC DNA]</scope>
    <source>
        <strain evidence="1 2">DSM 17205</strain>
    </source>
</reference>
<dbReference type="Proteomes" id="UP000248584">
    <property type="component" value="Unassembled WGS sequence"/>
</dbReference>
<proteinExistence type="predicted"/>
<name>A0ABX5PTQ8_9FLAO</name>
<dbReference type="PROSITE" id="PS51257">
    <property type="entry name" value="PROKAR_LIPOPROTEIN"/>
    <property type="match status" value="1"/>
</dbReference>
<keyword evidence="2" id="KW-1185">Reference proteome</keyword>
<sequence length="184" mass="20833">MRTFFLPTILILLLSSCSSTRNLERNIKIRPIELNKNILTGLYENKIPDDSSNSLWNDLCLHLPEMKHALSEGNKVFLEYKNDNKIIAELYQDNELLDKMILSGKPKKSYFLITKGSNYSTIILVSSSISKKSIIGNDVHGDLLLSQNKSSNAMLLDKNLAKEQSEVTATYMRLGNKRPVKISN</sequence>
<evidence type="ECO:0000313" key="2">
    <source>
        <dbReference type="Proteomes" id="UP000248584"/>
    </source>
</evidence>
<organism evidence="1 2">
    <name type="scientific">Nonlabens dokdonensis</name>
    <dbReference type="NCBI Taxonomy" id="328515"/>
    <lineage>
        <taxon>Bacteria</taxon>
        <taxon>Pseudomonadati</taxon>
        <taxon>Bacteroidota</taxon>
        <taxon>Flavobacteriia</taxon>
        <taxon>Flavobacteriales</taxon>
        <taxon>Flavobacteriaceae</taxon>
        <taxon>Nonlabens</taxon>
    </lineage>
</organism>
<comment type="caution">
    <text evidence="1">The sequence shown here is derived from an EMBL/GenBank/DDBJ whole genome shotgun (WGS) entry which is preliminary data.</text>
</comment>